<evidence type="ECO:0000313" key="2">
    <source>
        <dbReference type="EMBL" id="WRQ13121.1"/>
    </source>
</evidence>
<sequence length="233" mass="26650">MPEIKRLKPEYQADSWIDDITRVIDNLVNRFTNQAMLEQFKRIARRTVSMQEAKSTASFVRSVNRAVGVDINYMMNQEGIQNLFELSVMENVDLIKSIPQKYFDDLRFIITDGMSKGYAPSKIAADIQKKTQATQKRAAFIARDQVAKINSDITRQRMKQTGAKLFRWSTSKDERVGSDHRKAANRITKYGKGIYTLKDGAPEGFPGNATRPNCRCTMILLIPGVNYFPNKKR</sequence>
<feature type="domain" description="Phage head morphogenesis" evidence="1">
    <location>
        <begin position="109"/>
        <end position="219"/>
    </location>
</feature>
<dbReference type="Pfam" id="PF04233">
    <property type="entry name" value="Phage_Mu_F"/>
    <property type="match status" value="1"/>
</dbReference>
<accession>A0AAX4J5X6</accession>
<name>A0AAX4J5X6_9CAUD</name>
<dbReference type="EMBL" id="OR813779">
    <property type="protein sequence ID" value="WRQ13121.1"/>
    <property type="molecule type" value="Genomic_DNA"/>
</dbReference>
<protein>
    <submittedName>
        <fullName evidence="2">Head morphogenesis domain protein</fullName>
    </submittedName>
</protein>
<evidence type="ECO:0000313" key="3">
    <source>
        <dbReference type="Proteomes" id="UP001432163"/>
    </source>
</evidence>
<dbReference type="Proteomes" id="UP001432163">
    <property type="component" value="Segment"/>
</dbReference>
<organism evidence="2 3">
    <name type="scientific">Vibrio phage vB_VpM-pA2SJ1</name>
    <dbReference type="NCBI Taxonomy" id="3095964"/>
    <lineage>
        <taxon>Viruses</taxon>
        <taxon>Duplodnaviria</taxon>
        <taxon>Heunggongvirae</taxon>
        <taxon>Uroviricota</taxon>
        <taxon>Caudoviricetes</taxon>
    </lineage>
</organism>
<proteinExistence type="predicted"/>
<evidence type="ECO:0000259" key="1">
    <source>
        <dbReference type="Pfam" id="PF04233"/>
    </source>
</evidence>
<dbReference type="InterPro" id="IPR006528">
    <property type="entry name" value="Phage_head_morphogenesis_dom"/>
</dbReference>
<dbReference type="NCBIfam" id="TIGR01641">
    <property type="entry name" value="phageSPP1_gp7"/>
    <property type="match status" value="1"/>
</dbReference>
<reference evidence="2" key="1">
    <citation type="submission" date="2023-11" db="EMBL/GenBank/DDBJ databases">
        <title>Complete genome sequence of Vibrio virus vB_VpM-pA2SJ1.</title>
        <authorList>
            <person name="Lim S.J."/>
            <person name="Park S.Y."/>
            <person name="Kim J.H."/>
        </authorList>
    </citation>
    <scope>NUCLEOTIDE SEQUENCE</scope>
</reference>